<protein>
    <submittedName>
        <fullName evidence="2">Uncharacterized protein</fullName>
    </submittedName>
</protein>
<dbReference type="EMBL" id="CP033924">
    <property type="protein sequence ID" value="AZA82624.1"/>
    <property type="molecule type" value="Genomic_DNA"/>
</dbReference>
<evidence type="ECO:0000256" key="1">
    <source>
        <dbReference type="SAM" id="SignalP"/>
    </source>
</evidence>
<evidence type="ECO:0000313" key="3">
    <source>
        <dbReference type="Proteomes" id="UP000279972"/>
    </source>
</evidence>
<reference evidence="2 3" key="1">
    <citation type="submission" date="2018-11" db="EMBL/GenBank/DDBJ databases">
        <title>Proposal to divide the Flavobacteriaceae and reorganize its genera based on Amino Acid Identity values calculated from whole genome sequences.</title>
        <authorList>
            <person name="Nicholson A.C."/>
            <person name="Gulvik C.A."/>
            <person name="Whitney A.M."/>
            <person name="Humrighouse B.W."/>
            <person name="Bell M."/>
            <person name="Holmes B."/>
            <person name="Steigerwalt A.G."/>
            <person name="Villarma A."/>
            <person name="Sheth M."/>
            <person name="Batra D."/>
            <person name="Pryor J."/>
            <person name="Bernardet J.-F."/>
            <person name="Hugo C."/>
            <person name="Kampfer P."/>
            <person name="Newman J."/>
            <person name="McQuiston J.R."/>
        </authorList>
    </citation>
    <scope>NUCLEOTIDE SEQUENCE [LARGE SCALE GENOMIC DNA]</scope>
    <source>
        <strain evidence="2 3">KC_1864</strain>
    </source>
</reference>
<feature type="chain" id="PRO_5046654912" evidence="1">
    <location>
        <begin position="22"/>
        <end position="67"/>
    </location>
</feature>
<accession>A0ABM7AYA4</accession>
<organism evidence="2 3">
    <name type="scientific">Chryseobacterium lactis</name>
    <dbReference type="NCBI Taxonomy" id="1241981"/>
    <lineage>
        <taxon>Bacteria</taxon>
        <taxon>Pseudomonadati</taxon>
        <taxon>Bacteroidota</taxon>
        <taxon>Flavobacteriia</taxon>
        <taxon>Flavobacteriales</taxon>
        <taxon>Weeksellaceae</taxon>
        <taxon>Chryseobacterium group</taxon>
        <taxon>Chryseobacterium</taxon>
    </lineage>
</organism>
<dbReference type="Proteomes" id="UP000279972">
    <property type="component" value="Chromosome"/>
</dbReference>
<feature type="signal peptide" evidence="1">
    <location>
        <begin position="1"/>
        <end position="21"/>
    </location>
</feature>
<gene>
    <name evidence="2" type="ORF">EG342_12360</name>
</gene>
<keyword evidence="1" id="KW-0732">Signal</keyword>
<proteinExistence type="predicted"/>
<sequence>MQNLIKIILSPLLLVMSMTFNKVQVDIDVKTLNATSEITEDSQKTDVNLIGDQLKPKIISAMSLRMV</sequence>
<name>A0ABM7AYA4_CHRLC</name>
<keyword evidence="3" id="KW-1185">Reference proteome</keyword>
<dbReference type="RefSeq" id="WP_123868089.1">
    <property type="nucleotide sequence ID" value="NZ_CP033924.1"/>
</dbReference>
<evidence type="ECO:0000313" key="2">
    <source>
        <dbReference type="EMBL" id="AZA82624.1"/>
    </source>
</evidence>